<dbReference type="EMBL" id="JAAWWK010000009">
    <property type="protein sequence ID" value="NKI19588.1"/>
    <property type="molecule type" value="Genomic_DNA"/>
</dbReference>
<dbReference type="PANTHER" id="PTHR34387">
    <property type="entry name" value="SLR1258 PROTEIN"/>
    <property type="match status" value="1"/>
</dbReference>
<gene>
    <name evidence="2" type="ORF">HCU74_19450</name>
</gene>
<dbReference type="PANTHER" id="PTHR34387:SF2">
    <property type="entry name" value="SLR1258 PROTEIN"/>
    <property type="match status" value="1"/>
</dbReference>
<keyword evidence="1" id="KW-0732">Signal</keyword>
<dbReference type="InterPro" id="IPR052022">
    <property type="entry name" value="26kDa_periplasmic_antigen"/>
</dbReference>
<evidence type="ECO:0000313" key="2">
    <source>
        <dbReference type="EMBL" id="NKI19588.1"/>
    </source>
</evidence>
<dbReference type="RefSeq" id="WP_168452109.1">
    <property type="nucleotide sequence ID" value="NZ_JAAWWK010000009.1"/>
</dbReference>
<proteinExistence type="predicted"/>
<dbReference type="Gene3D" id="3.30.110.170">
    <property type="entry name" value="Protein of unknown function (DUF541), domain 1"/>
    <property type="match status" value="1"/>
</dbReference>
<dbReference type="InterPro" id="IPR007497">
    <property type="entry name" value="SIMPL/DUF541"/>
</dbReference>
<dbReference type="Gene3D" id="3.30.70.2970">
    <property type="entry name" value="Protein of unknown function (DUF541), domain 2"/>
    <property type="match status" value="1"/>
</dbReference>
<accession>A0ABX1GK71</accession>
<reference evidence="2 3" key="1">
    <citation type="submission" date="2020-04" db="EMBL/GenBank/DDBJ databases">
        <authorList>
            <person name="Yoon J."/>
        </authorList>
    </citation>
    <scope>NUCLEOTIDE SEQUENCE [LARGE SCALE GENOMIC DNA]</scope>
    <source>
        <strain evidence="2 3">KMU-166</strain>
    </source>
</reference>
<protein>
    <submittedName>
        <fullName evidence="2">SIMPL domain-containing protein</fullName>
    </submittedName>
</protein>
<organism evidence="2 3">
    <name type="scientific">Spongiibacter thalassae</name>
    <dbReference type="NCBI Taxonomy" id="2721624"/>
    <lineage>
        <taxon>Bacteria</taxon>
        <taxon>Pseudomonadati</taxon>
        <taxon>Pseudomonadota</taxon>
        <taxon>Gammaproteobacteria</taxon>
        <taxon>Cellvibrionales</taxon>
        <taxon>Spongiibacteraceae</taxon>
        <taxon>Spongiibacter</taxon>
    </lineage>
</organism>
<feature type="chain" id="PRO_5046757331" evidence="1">
    <location>
        <begin position="22"/>
        <end position="230"/>
    </location>
</feature>
<feature type="signal peptide" evidence="1">
    <location>
        <begin position="1"/>
        <end position="21"/>
    </location>
</feature>
<evidence type="ECO:0000313" key="3">
    <source>
        <dbReference type="Proteomes" id="UP000765845"/>
    </source>
</evidence>
<sequence length="230" mass="25071">MKIIKSLGIVLCLLLSFTAVAATVPDHAHVVVTGSGEVEATPDIARLQLQINDTRDSAATAKKQVDGRVEAVLNAARQQGIASADIRASQIRVFPDYEWRDGKRILKGQRVERQVDITLRDLSRYGALVDQLVKAGVDELGQVHFDIARRDRLTEEAMQKAIADATRQATALAEGFGSRLGSIYRISSSGDTPVFRPERAMMMDAKVASTPVMLGSETIRAQVNAVFLLK</sequence>
<dbReference type="Proteomes" id="UP000765845">
    <property type="component" value="Unassembled WGS sequence"/>
</dbReference>
<comment type="caution">
    <text evidence="2">The sequence shown here is derived from an EMBL/GenBank/DDBJ whole genome shotgun (WGS) entry which is preliminary data.</text>
</comment>
<name>A0ABX1GK71_9GAMM</name>
<keyword evidence="3" id="KW-1185">Reference proteome</keyword>
<evidence type="ECO:0000256" key="1">
    <source>
        <dbReference type="SAM" id="SignalP"/>
    </source>
</evidence>
<dbReference type="Pfam" id="PF04402">
    <property type="entry name" value="SIMPL"/>
    <property type="match status" value="1"/>
</dbReference>